<accession>A0A0V8GES4</accession>
<protein>
    <recommendedName>
        <fullName evidence="1">CRISPR system ring nuclease SSO1393-like domain-containing protein</fullName>
    </recommendedName>
</protein>
<evidence type="ECO:0000313" key="3">
    <source>
        <dbReference type="Proteomes" id="UP000053797"/>
    </source>
</evidence>
<sequence>MNEQVRYEAYTAIVTVGISFFQKQNQFGDVGQTADSIRQTVRQSTSLDEERISAEISIVSGWRKQHRLAKQVDILLLYSDTFVGSLAAIGVEECITRLYGYRVTRKKIDGLDMSTPEQAIRGMQQYLVDLAEVLAAHDAMTTLFAPIGGYKSVFSLAYPVASLYGFESWYRFEQSGAPVSLPRLPIRFDEAVLQQPETVRMLRSLYRFAGFSLREPFELSALPDVLGEWVEKHPVYFYQYEGLIGFSPLLILHIEQMPSLYAPRVFIPKKIEHELRTMSGILNDFKTYQGTHRQQATGFTNRMFRHELDWSDRSFVPGKSIFVIPNEWCTTTSRHLSMVGT</sequence>
<evidence type="ECO:0000313" key="2">
    <source>
        <dbReference type="EMBL" id="KSU48689.1"/>
    </source>
</evidence>
<evidence type="ECO:0000259" key="1">
    <source>
        <dbReference type="Pfam" id="PF09651"/>
    </source>
</evidence>
<reference evidence="2 3" key="1">
    <citation type="journal article" date="2015" name="Int. J. Syst. Evol. Microbiol.">
        <title>Exiguobacterium enclense sp. nov., isolated from sediment.</title>
        <authorList>
            <person name="Dastager S.G."/>
            <person name="Mawlankar R."/>
            <person name="Sonalkar V.V."/>
            <person name="Thorat M.N."/>
            <person name="Mual P."/>
            <person name="Verma A."/>
            <person name="Krishnamurthi S."/>
            <person name="Tang S.K."/>
            <person name="Li W.J."/>
        </authorList>
    </citation>
    <scope>NUCLEOTIDE SEQUENCE [LARGE SCALE GENOMIC DNA]</scope>
    <source>
        <strain evidence="2 3">NIO-1109</strain>
    </source>
</reference>
<feature type="domain" description="CRISPR system ring nuclease SSO1393-like" evidence="1">
    <location>
        <begin position="51"/>
        <end position="184"/>
    </location>
</feature>
<proteinExistence type="predicted"/>
<dbReference type="EMBL" id="LNQL01000003">
    <property type="protein sequence ID" value="KSU48689.1"/>
    <property type="molecule type" value="Genomic_DNA"/>
</dbReference>
<dbReference type="Gene3D" id="3.40.50.10770">
    <property type="entry name" value="Hypothetical protein VC1899 like domain (Restriction endonuclease-like)"/>
    <property type="match status" value="1"/>
</dbReference>
<dbReference type="RefSeq" id="WP_058265428.1">
    <property type="nucleotide sequence ID" value="NZ_FMYN01000003.1"/>
</dbReference>
<comment type="caution">
    <text evidence="2">The sequence shown here is derived from an EMBL/GenBank/DDBJ whole genome shotgun (WGS) entry which is preliminary data.</text>
</comment>
<gene>
    <name evidence="2" type="ORF">AS033_10175</name>
</gene>
<dbReference type="Proteomes" id="UP000053797">
    <property type="component" value="Unassembled WGS sequence"/>
</dbReference>
<dbReference type="AlphaFoldDB" id="A0A0V8GES4"/>
<dbReference type="OrthoDB" id="2973119at2"/>
<dbReference type="InterPro" id="IPR013442">
    <property type="entry name" value="SSO1393-like"/>
</dbReference>
<name>A0A0V8GES4_9BACL</name>
<organism evidence="2 3">
    <name type="scientific">Exiguobacterium indicum</name>
    <dbReference type="NCBI Taxonomy" id="296995"/>
    <lineage>
        <taxon>Bacteria</taxon>
        <taxon>Bacillati</taxon>
        <taxon>Bacillota</taxon>
        <taxon>Bacilli</taxon>
        <taxon>Bacillales</taxon>
        <taxon>Bacillales Family XII. Incertae Sedis</taxon>
        <taxon>Exiguobacterium</taxon>
    </lineage>
</organism>
<dbReference type="Pfam" id="PF09651">
    <property type="entry name" value="Cas_APE2256"/>
    <property type="match status" value="1"/>
</dbReference>